<dbReference type="Proteomes" id="UP000001861">
    <property type="component" value="Unassembled WGS sequence"/>
</dbReference>
<dbReference type="GeneID" id="9379129"/>
<dbReference type="KEGG" id="cci:CC1G_14781"/>
<protein>
    <submittedName>
        <fullName evidence="1">Uncharacterized protein</fullName>
    </submittedName>
</protein>
<dbReference type="InParanoid" id="D6RNU1"/>
<name>D6RNU1_COPC7</name>
<dbReference type="RefSeq" id="XP_002910803.1">
    <property type="nucleotide sequence ID" value="XM_002910757.1"/>
</dbReference>
<comment type="caution">
    <text evidence="1">The sequence shown here is derived from an EMBL/GenBank/DDBJ whole genome shotgun (WGS) entry which is preliminary data.</text>
</comment>
<keyword evidence="2" id="KW-1185">Reference proteome</keyword>
<sequence>MSLTEMQSIVNYQSSRLRSIMRTYLEGEQTRSAESNKEFMKGFYQELEVCGTWIAVASLKYEGLIQAPPCYKECMLVVVNNGTMVREAWVDAISGTSGAPDGYLDRYERAWWKDGLSAVSPIQDVSDSVAVWKAQSPNMCRALEPLPPPVTSLESLSQERLHSARAVARDLRALIVKEVAERVARIKDLQARIIHITMERNRVEALEVEYQRNQALGKD</sequence>
<dbReference type="VEuPathDB" id="FungiDB:CC1G_14781"/>
<organism evidence="1 2">
    <name type="scientific">Coprinopsis cinerea (strain Okayama-7 / 130 / ATCC MYA-4618 / FGSC 9003)</name>
    <name type="common">Inky cap fungus</name>
    <name type="synonym">Hormographiella aspergillata</name>
    <dbReference type="NCBI Taxonomy" id="240176"/>
    <lineage>
        <taxon>Eukaryota</taxon>
        <taxon>Fungi</taxon>
        <taxon>Dikarya</taxon>
        <taxon>Basidiomycota</taxon>
        <taxon>Agaricomycotina</taxon>
        <taxon>Agaricomycetes</taxon>
        <taxon>Agaricomycetidae</taxon>
        <taxon>Agaricales</taxon>
        <taxon>Agaricineae</taxon>
        <taxon>Psathyrellaceae</taxon>
        <taxon>Coprinopsis</taxon>
    </lineage>
</organism>
<dbReference type="EMBL" id="AACS02000007">
    <property type="protein sequence ID" value="EFI27309.1"/>
    <property type="molecule type" value="Genomic_DNA"/>
</dbReference>
<gene>
    <name evidence="1" type="ORF">CC1G_14781</name>
</gene>
<proteinExistence type="predicted"/>
<dbReference type="AlphaFoldDB" id="D6RNU1"/>
<dbReference type="HOGENOM" id="CLU_1261450_0_0_1"/>
<reference evidence="1 2" key="1">
    <citation type="journal article" date="2010" name="Proc. Natl. Acad. Sci. U.S.A.">
        <title>Insights into evolution of multicellular fungi from the assembled chromosomes of the mushroom Coprinopsis cinerea (Coprinus cinereus).</title>
        <authorList>
            <person name="Stajich J.E."/>
            <person name="Wilke S.K."/>
            <person name="Ahren D."/>
            <person name="Au C.H."/>
            <person name="Birren B.W."/>
            <person name="Borodovsky M."/>
            <person name="Burns C."/>
            <person name="Canback B."/>
            <person name="Casselton L.A."/>
            <person name="Cheng C.K."/>
            <person name="Deng J."/>
            <person name="Dietrich F.S."/>
            <person name="Fargo D.C."/>
            <person name="Farman M.L."/>
            <person name="Gathman A.C."/>
            <person name="Goldberg J."/>
            <person name="Guigo R."/>
            <person name="Hoegger P.J."/>
            <person name="Hooker J.B."/>
            <person name="Huggins A."/>
            <person name="James T.Y."/>
            <person name="Kamada T."/>
            <person name="Kilaru S."/>
            <person name="Kodira C."/>
            <person name="Kues U."/>
            <person name="Kupfer D."/>
            <person name="Kwan H.S."/>
            <person name="Lomsadze A."/>
            <person name="Li W."/>
            <person name="Lilly W.W."/>
            <person name="Ma L.J."/>
            <person name="Mackey A.J."/>
            <person name="Manning G."/>
            <person name="Martin F."/>
            <person name="Muraguchi H."/>
            <person name="Natvig D.O."/>
            <person name="Palmerini H."/>
            <person name="Ramesh M.A."/>
            <person name="Rehmeyer C.J."/>
            <person name="Roe B.A."/>
            <person name="Shenoy N."/>
            <person name="Stanke M."/>
            <person name="Ter-Hovhannisyan V."/>
            <person name="Tunlid A."/>
            <person name="Velagapudi R."/>
            <person name="Vision T.J."/>
            <person name="Zeng Q."/>
            <person name="Zolan M.E."/>
            <person name="Pukkila P.J."/>
        </authorList>
    </citation>
    <scope>NUCLEOTIDE SEQUENCE [LARGE SCALE GENOMIC DNA]</scope>
    <source>
        <strain evidence="2">Okayama-7 / 130 / ATCC MYA-4618 / FGSC 9003</strain>
    </source>
</reference>
<accession>D6RNU1</accession>
<evidence type="ECO:0000313" key="1">
    <source>
        <dbReference type="EMBL" id="EFI27309.1"/>
    </source>
</evidence>
<evidence type="ECO:0000313" key="2">
    <source>
        <dbReference type="Proteomes" id="UP000001861"/>
    </source>
</evidence>